<dbReference type="InterPro" id="IPR036047">
    <property type="entry name" value="F-box-like_dom_sf"/>
</dbReference>
<dbReference type="Pfam" id="PF12937">
    <property type="entry name" value="F-box-like"/>
    <property type="match status" value="1"/>
</dbReference>
<dbReference type="PROSITE" id="PS50181">
    <property type="entry name" value="FBOX"/>
    <property type="match status" value="1"/>
</dbReference>
<evidence type="ECO:0000313" key="3">
    <source>
        <dbReference type="Proteomes" id="UP000054302"/>
    </source>
</evidence>
<dbReference type="InterPro" id="IPR001810">
    <property type="entry name" value="F-box_dom"/>
</dbReference>
<evidence type="ECO:0000313" key="2">
    <source>
        <dbReference type="EMBL" id="KIV91992.1"/>
    </source>
</evidence>
<dbReference type="GeneID" id="27324319"/>
<feature type="domain" description="F-box" evidence="1">
    <location>
        <begin position="16"/>
        <end position="63"/>
    </location>
</feature>
<dbReference type="EMBL" id="KN847523">
    <property type="protein sequence ID" value="KIV91992.1"/>
    <property type="molecule type" value="Genomic_DNA"/>
</dbReference>
<keyword evidence="3" id="KW-1185">Reference proteome</keyword>
<dbReference type="Gene3D" id="1.20.1280.50">
    <property type="match status" value="1"/>
</dbReference>
<dbReference type="SMART" id="SM00256">
    <property type="entry name" value="FBOX"/>
    <property type="match status" value="1"/>
</dbReference>
<proteinExistence type="predicted"/>
<accession>A0A0D1ZBD4</accession>
<dbReference type="Gene3D" id="6.10.140.2040">
    <property type="match status" value="2"/>
</dbReference>
<dbReference type="HOGENOM" id="CLU_066893_0_0_1"/>
<evidence type="ECO:0000259" key="1">
    <source>
        <dbReference type="PROSITE" id="PS50181"/>
    </source>
</evidence>
<name>A0A0D1ZBD4_EXOME</name>
<dbReference type="OrthoDB" id="3219396at2759"/>
<dbReference type="Proteomes" id="UP000054302">
    <property type="component" value="Unassembled WGS sequence"/>
</dbReference>
<dbReference type="VEuPathDB" id="FungiDB:PV10_06474"/>
<dbReference type="RefSeq" id="XP_016223566.1">
    <property type="nucleotide sequence ID" value="XM_016371273.1"/>
</dbReference>
<organism evidence="2 3">
    <name type="scientific">Exophiala mesophila</name>
    <name type="common">Black yeast-like fungus</name>
    <dbReference type="NCBI Taxonomy" id="212818"/>
    <lineage>
        <taxon>Eukaryota</taxon>
        <taxon>Fungi</taxon>
        <taxon>Dikarya</taxon>
        <taxon>Ascomycota</taxon>
        <taxon>Pezizomycotina</taxon>
        <taxon>Eurotiomycetes</taxon>
        <taxon>Chaetothyriomycetidae</taxon>
        <taxon>Chaetothyriales</taxon>
        <taxon>Herpotrichiellaceae</taxon>
        <taxon>Exophiala</taxon>
    </lineage>
</organism>
<gene>
    <name evidence="2" type="ORF">PV10_06474</name>
</gene>
<reference evidence="2 3" key="1">
    <citation type="submission" date="2015-01" db="EMBL/GenBank/DDBJ databases">
        <title>The Genome Sequence of Exophiala mesophila CBS40295.</title>
        <authorList>
            <consortium name="The Broad Institute Genomics Platform"/>
            <person name="Cuomo C."/>
            <person name="de Hoog S."/>
            <person name="Gorbushina A."/>
            <person name="Stielow B."/>
            <person name="Teixiera M."/>
            <person name="Abouelleil A."/>
            <person name="Chapman S.B."/>
            <person name="Priest M."/>
            <person name="Young S.K."/>
            <person name="Wortman J."/>
            <person name="Nusbaum C."/>
            <person name="Birren B."/>
        </authorList>
    </citation>
    <scope>NUCLEOTIDE SEQUENCE [LARGE SCALE GENOMIC DNA]</scope>
    <source>
        <strain evidence="2 3">CBS 40295</strain>
    </source>
</reference>
<dbReference type="STRING" id="212818.A0A0D1ZBD4"/>
<dbReference type="AlphaFoldDB" id="A0A0D1ZBD4"/>
<dbReference type="SUPFAM" id="SSF81383">
    <property type="entry name" value="F-box domain"/>
    <property type="match status" value="1"/>
</dbReference>
<sequence>MARLDSESESAAPQSPLSIPQLPPEVILLVFSFLEVPDLLQISRTCHTLRALACDPLLHATRLHQASQTLSRALSRRPPKSTLSPPNSWIWLSKTNVLSRQISKSLIRIRLSHNLEHRPSPIYLVERAILPSTCSTYSSLVSPALIQSQQRVQRRKLMDGLGRKLNRRPSVNSLVSLNIMPEECVRKSVSPAIVATRRKVIREGLKDGLRAWVEGRGIQAQKRKADELDMVERATVKTLVRRFAAQKLAVDMEQNLNHISLDRRKSQARWGREAELARINDQKREKSGAGACLHPTRANVLGLKKFWESVIRPPT</sequence>
<protein>
    <recommendedName>
        <fullName evidence="1">F-box domain-containing protein</fullName>
    </recommendedName>
</protein>
<dbReference type="OMA" id="WVESRAI"/>